<dbReference type="RefSeq" id="WP_118920661.1">
    <property type="nucleotide sequence ID" value="NZ_QWEG01000005.1"/>
</dbReference>
<dbReference type="Pfam" id="PF14178">
    <property type="entry name" value="YppF"/>
    <property type="match status" value="1"/>
</dbReference>
<name>A0A417YVD3_9BACI</name>
<organism evidence="1 2">
    <name type="scientific">Neobacillus notoginsengisoli</name>
    <dbReference type="NCBI Taxonomy" id="1578198"/>
    <lineage>
        <taxon>Bacteria</taxon>
        <taxon>Bacillati</taxon>
        <taxon>Bacillota</taxon>
        <taxon>Bacilli</taxon>
        <taxon>Bacillales</taxon>
        <taxon>Bacillaceae</taxon>
        <taxon>Neobacillus</taxon>
    </lineage>
</organism>
<accession>A0A417YVD3</accession>
<reference evidence="1 2" key="1">
    <citation type="journal article" date="2017" name="Int. J. Syst. Evol. Microbiol.">
        <title>Bacillus notoginsengisoli sp. nov., a novel bacterium isolated from the rhizosphere of Panax notoginseng.</title>
        <authorList>
            <person name="Zhang M.Y."/>
            <person name="Cheng J."/>
            <person name="Cai Y."/>
            <person name="Zhang T.Y."/>
            <person name="Wu Y.Y."/>
            <person name="Manikprabhu D."/>
            <person name="Li W.J."/>
            <person name="Zhang Y.X."/>
        </authorList>
    </citation>
    <scope>NUCLEOTIDE SEQUENCE [LARGE SCALE GENOMIC DNA]</scope>
    <source>
        <strain evidence="1 2">JCM 30743</strain>
    </source>
</reference>
<dbReference type="InterPro" id="IPR025553">
    <property type="entry name" value="YppF"/>
</dbReference>
<dbReference type="Proteomes" id="UP000284416">
    <property type="component" value="Unassembled WGS sequence"/>
</dbReference>
<sequence length="66" mass="7767">MDMSMLKKQFLQCKKQDAEFLNELRDYARNLYIQNEITAAVFRKLIQELEAEGATVPENVEEEQLT</sequence>
<gene>
    <name evidence="1" type="ORF">D1B31_10170</name>
</gene>
<dbReference type="EMBL" id="QWEG01000005">
    <property type="protein sequence ID" value="RHW41287.1"/>
    <property type="molecule type" value="Genomic_DNA"/>
</dbReference>
<evidence type="ECO:0008006" key="3">
    <source>
        <dbReference type="Google" id="ProtNLM"/>
    </source>
</evidence>
<keyword evidence="2" id="KW-1185">Reference proteome</keyword>
<evidence type="ECO:0000313" key="1">
    <source>
        <dbReference type="EMBL" id="RHW41287.1"/>
    </source>
</evidence>
<proteinExistence type="predicted"/>
<dbReference type="AlphaFoldDB" id="A0A417YVD3"/>
<evidence type="ECO:0000313" key="2">
    <source>
        <dbReference type="Proteomes" id="UP000284416"/>
    </source>
</evidence>
<protein>
    <recommendedName>
        <fullName evidence="3">YppF family protein</fullName>
    </recommendedName>
</protein>
<comment type="caution">
    <text evidence="1">The sequence shown here is derived from an EMBL/GenBank/DDBJ whole genome shotgun (WGS) entry which is preliminary data.</text>
</comment>
<dbReference type="OrthoDB" id="2680239at2"/>